<dbReference type="EMBL" id="LAZR01013412">
    <property type="protein sequence ID" value="KKM22076.1"/>
    <property type="molecule type" value="Genomic_DNA"/>
</dbReference>
<comment type="caution">
    <text evidence="1">The sequence shown here is derived from an EMBL/GenBank/DDBJ whole genome shotgun (WGS) entry which is preliminary data.</text>
</comment>
<accession>A0A0F9I3A6</accession>
<reference evidence="1" key="1">
    <citation type="journal article" date="2015" name="Nature">
        <title>Complex archaea that bridge the gap between prokaryotes and eukaryotes.</title>
        <authorList>
            <person name="Spang A."/>
            <person name="Saw J.H."/>
            <person name="Jorgensen S.L."/>
            <person name="Zaremba-Niedzwiedzka K."/>
            <person name="Martijn J."/>
            <person name="Lind A.E."/>
            <person name="van Eijk R."/>
            <person name="Schleper C."/>
            <person name="Guy L."/>
            <person name="Ettema T.J."/>
        </authorList>
    </citation>
    <scope>NUCLEOTIDE SEQUENCE</scope>
</reference>
<sequence>MKKIIKKIGTSAGIIFNKEEMKILEADVGDLVDLGDIVIIKMKKSKLVVKVSKK</sequence>
<dbReference type="AlphaFoldDB" id="A0A0F9I3A6"/>
<proteinExistence type="predicted"/>
<evidence type="ECO:0000313" key="1">
    <source>
        <dbReference type="EMBL" id="KKM22076.1"/>
    </source>
</evidence>
<protein>
    <submittedName>
        <fullName evidence="1">Uncharacterized protein</fullName>
    </submittedName>
</protein>
<organism evidence="1">
    <name type="scientific">marine sediment metagenome</name>
    <dbReference type="NCBI Taxonomy" id="412755"/>
    <lineage>
        <taxon>unclassified sequences</taxon>
        <taxon>metagenomes</taxon>
        <taxon>ecological metagenomes</taxon>
    </lineage>
</organism>
<gene>
    <name evidence="1" type="ORF">LCGC14_1629020</name>
</gene>
<name>A0A0F9I3A6_9ZZZZ</name>